<organism evidence="9 10">
    <name type="scientific">Heracleum sosnowskyi</name>
    <dbReference type="NCBI Taxonomy" id="360622"/>
    <lineage>
        <taxon>Eukaryota</taxon>
        <taxon>Viridiplantae</taxon>
        <taxon>Streptophyta</taxon>
        <taxon>Embryophyta</taxon>
        <taxon>Tracheophyta</taxon>
        <taxon>Spermatophyta</taxon>
        <taxon>Magnoliopsida</taxon>
        <taxon>eudicotyledons</taxon>
        <taxon>Gunneridae</taxon>
        <taxon>Pentapetalae</taxon>
        <taxon>asterids</taxon>
        <taxon>campanulids</taxon>
        <taxon>Apiales</taxon>
        <taxon>Apiaceae</taxon>
        <taxon>Apioideae</taxon>
        <taxon>apioid superclade</taxon>
        <taxon>Tordylieae</taxon>
        <taxon>Tordyliinae</taxon>
        <taxon>Heracleum</taxon>
    </lineage>
</organism>
<protein>
    <submittedName>
        <fullName evidence="9">Cyclin, N-terminal domain containing protein, expressed</fullName>
    </submittedName>
</protein>
<dbReference type="Proteomes" id="UP001237642">
    <property type="component" value="Unassembled WGS sequence"/>
</dbReference>
<feature type="domain" description="Cyclin C-terminal" evidence="7">
    <location>
        <begin position="173"/>
        <end position="292"/>
    </location>
</feature>
<dbReference type="Pfam" id="PF00134">
    <property type="entry name" value="Cyclin_N"/>
    <property type="match status" value="1"/>
</dbReference>
<dbReference type="SUPFAM" id="SSF47954">
    <property type="entry name" value="Cyclin-like"/>
    <property type="match status" value="2"/>
</dbReference>
<name>A0AAD8I770_9APIA</name>
<dbReference type="Gene3D" id="1.10.472.10">
    <property type="entry name" value="Cyclin-like"/>
    <property type="match status" value="2"/>
</dbReference>
<dbReference type="InterPro" id="IPR048258">
    <property type="entry name" value="Cyclins_cyclin-box"/>
</dbReference>
<keyword evidence="2" id="KW-0132">Cell division</keyword>
<proteinExistence type="inferred from homology"/>
<comment type="similarity">
    <text evidence="1">Belongs to the cyclin family. Cyclin AB subfamily.</text>
</comment>
<accession>A0AAD8I770</accession>
<evidence type="ECO:0000313" key="10">
    <source>
        <dbReference type="Proteomes" id="UP001237642"/>
    </source>
</evidence>
<reference evidence="9" key="1">
    <citation type="submission" date="2023-02" db="EMBL/GenBank/DDBJ databases">
        <title>Genome of toxic invasive species Heracleum sosnowskyi carries increased number of genes despite the absence of recent whole-genome duplications.</title>
        <authorList>
            <person name="Schelkunov M."/>
            <person name="Shtratnikova V."/>
            <person name="Makarenko M."/>
            <person name="Klepikova A."/>
            <person name="Omelchenko D."/>
            <person name="Novikova G."/>
            <person name="Obukhova E."/>
            <person name="Bogdanov V."/>
            <person name="Penin A."/>
            <person name="Logacheva M."/>
        </authorList>
    </citation>
    <scope>NUCLEOTIDE SEQUENCE</scope>
    <source>
        <strain evidence="9">Hsosn_3</strain>
        <tissue evidence="9">Leaf</tissue>
    </source>
</reference>
<evidence type="ECO:0000256" key="5">
    <source>
        <dbReference type="RuleBase" id="RU000383"/>
    </source>
</evidence>
<dbReference type="EMBL" id="JAUIZM010000006">
    <property type="protein sequence ID" value="KAK1379724.1"/>
    <property type="molecule type" value="Genomic_DNA"/>
</dbReference>
<gene>
    <name evidence="8" type="ORF">POM88_026467</name>
    <name evidence="9" type="ORF">POM88_026468</name>
</gene>
<evidence type="ECO:0000313" key="8">
    <source>
        <dbReference type="EMBL" id="KAK1379723.1"/>
    </source>
</evidence>
<evidence type="ECO:0000256" key="1">
    <source>
        <dbReference type="ARBA" id="ARBA00006955"/>
    </source>
</evidence>
<comment type="caution">
    <text evidence="9">The sequence shown here is derived from an EMBL/GenBank/DDBJ whole genome shotgun (WGS) entry which is preliminary data.</text>
</comment>
<evidence type="ECO:0000256" key="4">
    <source>
        <dbReference type="ARBA" id="ARBA00023306"/>
    </source>
</evidence>
<dbReference type="PANTHER" id="PTHR10177">
    <property type="entry name" value="CYCLINS"/>
    <property type="match status" value="1"/>
</dbReference>
<dbReference type="AlphaFoldDB" id="A0AAD8I770"/>
<dbReference type="FunFam" id="1.10.472.10:FF:000013">
    <property type="entry name" value="Cyclin A1"/>
    <property type="match status" value="1"/>
</dbReference>
<dbReference type="PROSITE" id="PS00292">
    <property type="entry name" value="CYCLINS"/>
    <property type="match status" value="1"/>
</dbReference>
<dbReference type="InterPro" id="IPR036915">
    <property type="entry name" value="Cyclin-like_sf"/>
</dbReference>
<dbReference type="GO" id="GO:0051301">
    <property type="term" value="P:cell division"/>
    <property type="evidence" value="ECO:0007669"/>
    <property type="project" value="UniProtKB-KW"/>
</dbReference>
<dbReference type="InterPro" id="IPR039361">
    <property type="entry name" value="Cyclin"/>
</dbReference>
<dbReference type="GO" id="GO:0016538">
    <property type="term" value="F:cyclin-dependent protein serine/threonine kinase regulator activity"/>
    <property type="evidence" value="ECO:0007669"/>
    <property type="project" value="InterPro"/>
</dbReference>
<dbReference type="Pfam" id="PF02984">
    <property type="entry name" value="Cyclin_C"/>
    <property type="match status" value="1"/>
</dbReference>
<keyword evidence="4" id="KW-0131">Cell cycle</keyword>
<evidence type="ECO:0000259" key="6">
    <source>
        <dbReference type="SMART" id="SM00385"/>
    </source>
</evidence>
<dbReference type="InterPro" id="IPR006671">
    <property type="entry name" value="Cyclin_N"/>
</dbReference>
<dbReference type="InterPro" id="IPR013763">
    <property type="entry name" value="Cyclin-like_dom"/>
</dbReference>
<feature type="domain" description="Cyclin-like" evidence="6">
    <location>
        <begin position="80"/>
        <end position="164"/>
    </location>
</feature>
<evidence type="ECO:0000256" key="2">
    <source>
        <dbReference type="ARBA" id="ARBA00022618"/>
    </source>
</evidence>
<dbReference type="SMART" id="SM01332">
    <property type="entry name" value="Cyclin_C"/>
    <property type="match status" value="1"/>
</dbReference>
<keyword evidence="10" id="KW-1185">Reference proteome</keyword>
<dbReference type="PIRSF" id="PIRSF001771">
    <property type="entry name" value="Cyclin_A_B_D_E"/>
    <property type="match status" value="1"/>
</dbReference>
<dbReference type="InterPro" id="IPR046965">
    <property type="entry name" value="Cyclin_A/B-like"/>
</dbReference>
<evidence type="ECO:0000313" key="9">
    <source>
        <dbReference type="EMBL" id="KAK1379724.1"/>
    </source>
</evidence>
<evidence type="ECO:0000259" key="7">
    <source>
        <dbReference type="SMART" id="SM01332"/>
    </source>
</evidence>
<dbReference type="EMBL" id="JAUIZM010000006">
    <property type="protein sequence ID" value="KAK1379723.1"/>
    <property type="molecule type" value="Genomic_DNA"/>
</dbReference>
<dbReference type="GO" id="GO:0044772">
    <property type="term" value="P:mitotic cell cycle phase transition"/>
    <property type="evidence" value="ECO:0007669"/>
    <property type="project" value="InterPro"/>
</dbReference>
<dbReference type="SMART" id="SM00385">
    <property type="entry name" value="CYCLIN"/>
    <property type="match status" value="2"/>
</dbReference>
<sequence length="297" mass="34233">MSIYLRRSHVDTNRYASPAAELEITTYDEIVDENPGLCASMVREIYNHLRASEAKKRPCIDYMARVQKLIDIRMRAMLIDWLVEVVEVYAFDPEILYLAVNYIDRYLSGNAMDTERLQLLGIACLMIASKYHEIDSPPVEVYCRITAHTYSADDIREMESIVLHFLKFELTIPTARCFLESFVRVAQAVTEDPLLELESMSNYLADLSLRDYAMLCYSPSVIAASSIYLARFILLPSRRPWNSTLQHFTLYKPLDLSECVKALHTLCCNTRLPAIRDNCVANKYCPPSIPQEYFHDL</sequence>
<evidence type="ECO:0000256" key="3">
    <source>
        <dbReference type="ARBA" id="ARBA00023127"/>
    </source>
</evidence>
<reference evidence="9" key="2">
    <citation type="submission" date="2023-05" db="EMBL/GenBank/DDBJ databases">
        <authorList>
            <person name="Schelkunov M.I."/>
        </authorList>
    </citation>
    <scope>NUCLEOTIDE SEQUENCE</scope>
    <source>
        <strain evidence="9">Hsosn_3</strain>
        <tissue evidence="9">Leaf</tissue>
    </source>
</reference>
<feature type="domain" description="Cyclin-like" evidence="6">
    <location>
        <begin position="177"/>
        <end position="265"/>
    </location>
</feature>
<keyword evidence="3 5" id="KW-0195">Cyclin</keyword>
<dbReference type="InterPro" id="IPR004367">
    <property type="entry name" value="Cyclin_C-dom"/>
</dbReference>